<evidence type="ECO:0000259" key="1">
    <source>
        <dbReference type="Pfam" id="PF09346"/>
    </source>
</evidence>
<proteinExistence type="predicted"/>
<accession>A0A414WNV8</accession>
<gene>
    <name evidence="2" type="ORF">DW206_27015</name>
</gene>
<evidence type="ECO:0000313" key="2">
    <source>
        <dbReference type="EMBL" id="RHH37753.1"/>
    </source>
</evidence>
<reference evidence="2 3" key="1">
    <citation type="submission" date="2018-08" db="EMBL/GenBank/DDBJ databases">
        <title>A genome reference for cultivated species of the human gut microbiota.</title>
        <authorList>
            <person name="Zou Y."/>
            <person name="Xue W."/>
            <person name="Luo G."/>
        </authorList>
    </citation>
    <scope>NUCLEOTIDE SEQUENCE [LARGE SCALE GENOMIC DNA]</scope>
    <source>
        <strain evidence="2 3">AM17-48</strain>
    </source>
</reference>
<dbReference type="SUPFAM" id="SSF160631">
    <property type="entry name" value="SMI1/KNR4-like"/>
    <property type="match status" value="1"/>
</dbReference>
<feature type="domain" description="Knr4/Smi1-like" evidence="1">
    <location>
        <begin position="23"/>
        <end position="83"/>
    </location>
</feature>
<organism evidence="2 3">
    <name type="scientific">Bacteroides ovatus</name>
    <dbReference type="NCBI Taxonomy" id="28116"/>
    <lineage>
        <taxon>Bacteria</taxon>
        <taxon>Pseudomonadati</taxon>
        <taxon>Bacteroidota</taxon>
        <taxon>Bacteroidia</taxon>
        <taxon>Bacteroidales</taxon>
        <taxon>Bacteroidaceae</taxon>
        <taxon>Bacteroides</taxon>
    </lineage>
</organism>
<protein>
    <submittedName>
        <fullName evidence="2">SMI1/KNR4 family protein</fullName>
    </submittedName>
</protein>
<dbReference type="EMBL" id="QRJR01000066">
    <property type="protein sequence ID" value="RHH37753.1"/>
    <property type="molecule type" value="Genomic_DNA"/>
</dbReference>
<comment type="caution">
    <text evidence="2">The sequence shown here is derived from an EMBL/GenBank/DDBJ whole genome shotgun (WGS) entry which is preliminary data.</text>
</comment>
<name>A0A414WNV8_BACOV</name>
<dbReference type="InterPro" id="IPR037883">
    <property type="entry name" value="Knr4/Smi1-like_sf"/>
</dbReference>
<dbReference type="Pfam" id="PF09346">
    <property type="entry name" value="SMI1_KNR4"/>
    <property type="match status" value="1"/>
</dbReference>
<dbReference type="RefSeq" id="WP_118299848.1">
    <property type="nucleotide sequence ID" value="NZ_QRJR01000066.1"/>
</dbReference>
<dbReference type="InterPro" id="IPR018958">
    <property type="entry name" value="Knr4/Smi1-like_dom"/>
</dbReference>
<sequence length="209" mass="24217">MKNIIQTAEQLLGRKLTANDGYTTDEIKQAENMLGLTMPEALKHFYLSVGKVEVLASSFQRFLPLDELQSDGEKIIFLAENQEVCLWATTIHDTTIWVKYSDDEGWITESIGLMDFILLTMYYNCAQGGFEFGGIAENEEAYPAILEYVQKEWNKVVQYNALIIYAYQDNLIWYFYKADNTPTDDGIFLSCRTEEKFDKFFNLFDFSEL</sequence>
<evidence type="ECO:0000313" key="3">
    <source>
        <dbReference type="Proteomes" id="UP000283329"/>
    </source>
</evidence>
<dbReference type="Proteomes" id="UP000283329">
    <property type="component" value="Unassembled WGS sequence"/>
</dbReference>
<dbReference type="AlphaFoldDB" id="A0A414WNV8"/>